<dbReference type="RefSeq" id="WP_186478278.1">
    <property type="nucleotide sequence ID" value="NZ_CP077094.1"/>
</dbReference>
<evidence type="ECO:0000313" key="2">
    <source>
        <dbReference type="Proteomes" id="UP001064504"/>
    </source>
</evidence>
<accession>A0ABY6AI32</accession>
<name>A0ABY6AI32_9PSED</name>
<sequence>MISLWTLLLQRPQLNCYARLDTDGKCLALKQSSQVPGGYGWVQITEIRLAWLGRELPAEARVCMPASHRWHQRILAA</sequence>
<proteinExistence type="predicted"/>
<dbReference type="EMBL" id="CP104557">
    <property type="protein sequence ID" value="UXH39306.1"/>
    <property type="molecule type" value="Genomic_DNA"/>
</dbReference>
<organism evidence="1 2">
    <name type="scientific">Pseudomonas promysalinigenes</name>
    <dbReference type="NCBI Taxonomy" id="485898"/>
    <lineage>
        <taxon>Bacteria</taxon>
        <taxon>Pseudomonadati</taxon>
        <taxon>Pseudomonadota</taxon>
        <taxon>Gammaproteobacteria</taxon>
        <taxon>Pseudomonadales</taxon>
        <taxon>Pseudomonadaceae</taxon>
        <taxon>Pseudomonas</taxon>
    </lineage>
</organism>
<protein>
    <submittedName>
        <fullName evidence="1">Uncharacterized protein</fullName>
    </submittedName>
</protein>
<evidence type="ECO:0000313" key="1">
    <source>
        <dbReference type="EMBL" id="UXH39306.1"/>
    </source>
</evidence>
<gene>
    <name evidence="1" type="ORF">N5C08_20440</name>
</gene>
<reference evidence="1" key="1">
    <citation type="submission" date="2022-09" db="EMBL/GenBank/DDBJ databases">
        <title>Complete genome sequence of Pseudomonas promysalinigenes strain RL-WG26, a newly isolated PGPR with the potential for plant salinity stress alleviation.</title>
        <authorList>
            <person name="Ren L."/>
            <person name="Wang G."/>
            <person name="Hu H."/>
        </authorList>
    </citation>
    <scope>NUCLEOTIDE SEQUENCE</scope>
    <source>
        <strain evidence="1">RL-WG26</strain>
    </source>
</reference>
<keyword evidence="2" id="KW-1185">Reference proteome</keyword>
<dbReference type="Proteomes" id="UP001064504">
    <property type="component" value="Chromosome"/>
</dbReference>